<evidence type="ECO:0000313" key="3">
    <source>
        <dbReference type="Proteomes" id="UP001155241"/>
    </source>
</evidence>
<dbReference type="EMBL" id="JAMXLR010000073">
    <property type="protein sequence ID" value="MCO6046491.1"/>
    <property type="molecule type" value="Genomic_DNA"/>
</dbReference>
<dbReference type="PANTHER" id="PTHR43798">
    <property type="entry name" value="MONOACYLGLYCEROL LIPASE"/>
    <property type="match status" value="1"/>
</dbReference>
<dbReference type="InterPro" id="IPR000639">
    <property type="entry name" value="Epox_hydrolase-like"/>
</dbReference>
<dbReference type="PRINTS" id="PR00111">
    <property type="entry name" value="ABHYDROLASE"/>
</dbReference>
<dbReference type="RefSeq" id="WP_252854604.1">
    <property type="nucleotide sequence ID" value="NZ_JAMXLR010000073.1"/>
</dbReference>
<gene>
    <name evidence="2" type="ORF">NG895_21540</name>
</gene>
<dbReference type="InterPro" id="IPR029058">
    <property type="entry name" value="AB_hydrolase_fold"/>
</dbReference>
<dbReference type="AlphaFoldDB" id="A0A9X2FHU4"/>
<dbReference type="GO" id="GO:0016787">
    <property type="term" value="F:hydrolase activity"/>
    <property type="evidence" value="ECO:0007669"/>
    <property type="project" value="UniProtKB-KW"/>
</dbReference>
<evidence type="ECO:0000313" key="2">
    <source>
        <dbReference type="EMBL" id="MCO6046491.1"/>
    </source>
</evidence>
<keyword evidence="2" id="KW-0378">Hydrolase</keyword>
<organism evidence="2 3">
    <name type="scientific">Aeoliella straminimaris</name>
    <dbReference type="NCBI Taxonomy" id="2954799"/>
    <lineage>
        <taxon>Bacteria</taxon>
        <taxon>Pseudomonadati</taxon>
        <taxon>Planctomycetota</taxon>
        <taxon>Planctomycetia</taxon>
        <taxon>Pirellulales</taxon>
        <taxon>Lacipirellulaceae</taxon>
        <taxon>Aeoliella</taxon>
    </lineage>
</organism>
<sequence length="264" mass="28333">MNVQLHAVDQGAGPPVLLVHGFPMDHTMWRFQIEALAQNYRVIAPDLRGFGQSPIESIAAKTGISMADYADDLAQLLDRLAVGEPVTLVGFSMGGYIGWQFCKRHRQRLRALVQCDTKAAGDTPQAQETRFKMAEHVEGWGAAHVAALMVPKLLAPSTLQGNPKLAEEVGGMISRTDPVAIAAAQRGMAHRDDSTPLLATLDLPVLYIVGQDDQISTPDEMQSMADATPQGRLATVAKAGHLSPLENPTDVTGAMQEFLGSLST</sequence>
<accession>A0A9X2FHU4</accession>
<dbReference type="InterPro" id="IPR050266">
    <property type="entry name" value="AB_hydrolase_sf"/>
</dbReference>
<proteinExistence type="predicted"/>
<keyword evidence="3" id="KW-1185">Reference proteome</keyword>
<comment type="caution">
    <text evidence="2">The sequence shown here is derived from an EMBL/GenBank/DDBJ whole genome shotgun (WGS) entry which is preliminary data.</text>
</comment>
<evidence type="ECO:0000259" key="1">
    <source>
        <dbReference type="Pfam" id="PF00561"/>
    </source>
</evidence>
<name>A0A9X2FHU4_9BACT</name>
<dbReference type="Pfam" id="PF00561">
    <property type="entry name" value="Abhydrolase_1"/>
    <property type="match status" value="1"/>
</dbReference>
<reference evidence="2" key="1">
    <citation type="submission" date="2022-06" db="EMBL/GenBank/DDBJ databases">
        <title>Aeoliella straminimaris, a novel planctomycete from sediments.</title>
        <authorList>
            <person name="Vitorino I.R."/>
            <person name="Lage O.M."/>
        </authorList>
    </citation>
    <scope>NUCLEOTIDE SEQUENCE</scope>
    <source>
        <strain evidence="2">ICT_H6.2</strain>
    </source>
</reference>
<dbReference type="SUPFAM" id="SSF53474">
    <property type="entry name" value="alpha/beta-Hydrolases"/>
    <property type="match status" value="1"/>
</dbReference>
<feature type="domain" description="AB hydrolase-1" evidence="1">
    <location>
        <begin position="14"/>
        <end position="248"/>
    </location>
</feature>
<dbReference type="InterPro" id="IPR000073">
    <property type="entry name" value="AB_hydrolase_1"/>
</dbReference>
<dbReference type="PRINTS" id="PR00412">
    <property type="entry name" value="EPOXHYDRLASE"/>
</dbReference>
<dbReference type="Proteomes" id="UP001155241">
    <property type="component" value="Unassembled WGS sequence"/>
</dbReference>
<dbReference type="Gene3D" id="3.40.50.1820">
    <property type="entry name" value="alpha/beta hydrolase"/>
    <property type="match status" value="1"/>
</dbReference>
<protein>
    <submittedName>
        <fullName evidence="2">Alpha/beta hydrolase</fullName>
    </submittedName>
</protein>